<accession>A0A3A6TCA1</accession>
<gene>
    <name evidence="1" type="ORF">D5R81_15800</name>
</gene>
<evidence type="ECO:0000313" key="2">
    <source>
        <dbReference type="Proteomes" id="UP000273022"/>
    </source>
</evidence>
<dbReference type="AlphaFoldDB" id="A0A3A6TCA1"/>
<dbReference type="Proteomes" id="UP000273022">
    <property type="component" value="Unassembled WGS sequence"/>
</dbReference>
<sequence length="311" mass="35434">MESSAIDETCELCDFAVQHSRDQKVINEFHTLKSEINSLRKKEIPSDLADWRVLKTYLSTRVAPEHPLKGKHRDLSSLVKCSFENAQFEKLKMCLDKFVVNFCYFAGITPEIALSIRTFFLELNCHNVLEVGSGMGWWAKAINKEFGLNFEKVKVTATDSGHHFSLTLQEDGFQKYLDEEISYAKDLTSDTSNSSINFHKPDEKLLEQCVFKTEAMDAKSAIIKYRESHDILLAVNPVANVWPAFTEWPEDKPILIISMEHIADLNLSFSSGCYTYDVVNGVQLPSVEITSHLSYSSLKVDLIRNFRFKGL</sequence>
<dbReference type="EMBL" id="QYYH01000120">
    <property type="protein sequence ID" value="RJY07447.1"/>
    <property type="molecule type" value="Genomic_DNA"/>
</dbReference>
<name>A0A3A6TCA1_9GAMM</name>
<proteinExistence type="predicted"/>
<evidence type="ECO:0000313" key="1">
    <source>
        <dbReference type="EMBL" id="RJY07447.1"/>
    </source>
</evidence>
<keyword evidence="2" id="KW-1185">Reference proteome</keyword>
<reference evidence="1 2" key="1">
    <citation type="submission" date="2018-09" db="EMBL/GenBank/DDBJ databases">
        <title>Phylogeny of the Shewanellaceae, and recommendation for two new genera, Pseudoshewanella and Parashewanella.</title>
        <authorList>
            <person name="Wang G."/>
        </authorList>
    </citation>
    <scope>NUCLEOTIDE SEQUENCE [LARGE SCALE GENOMIC DNA]</scope>
    <source>
        <strain evidence="1 2">KCTC 22492</strain>
    </source>
</reference>
<comment type="caution">
    <text evidence="1">The sequence shown here is derived from an EMBL/GenBank/DDBJ whole genome shotgun (WGS) entry which is preliminary data.</text>
</comment>
<dbReference type="RefSeq" id="WP_121854591.1">
    <property type="nucleotide sequence ID" value="NZ_JAKILH010000123.1"/>
</dbReference>
<organism evidence="1 2">
    <name type="scientific">Parashewanella spongiae</name>
    <dbReference type="NCBI Taxonomy" id="342950"/>
    <lineage>
        <taxon>Bacteria</taxon>
        <taxon>Pseudomonadati</taxon>
        <taxon>Pseudomonadota</taxon>
        <taxon>Gammaproteobacteria</taxon>
        <taxon>Alteromonadales</taxon>
        <taxon>Shewanellaceae</taxon>
        <taxon>Parashewanella</taxon>
    </lineage>
</organism>
<protein>
    <submittedName>
        <fullName evidence="1">Uncharacterized protein</fullName>
    </submittedName>
</protein>